<comment type="subcellular location">
    <subcellularLocation>
        <location evidence="1">Mitochondrion</location>
    </subcellularLocation>
</comment>
<keyword evidence="4" id="KW-0496">Mitochondrion</keyword>
<evidence type="ECO:0000256" key="3">
    <source>
        <dbReference type="ARBA" id="ARBA00022980"/>
    </source>
</evidence>
<proteinExistence type="inferred from homology"/>
<name>A0A7S2H0B1_9DINO</name>
<keyword evidence="3" id="KW-0689">Ribosomal protein</keyword>
<dbReference type="InterPro" id="IPR013870">
    <property type="entry name" value="Ribosomal_mL54"/>
</dbReference>
<comment type="similarity">
    <text evidence="6">Belongs to the mitochondrion-specific ribosomal protein mL54 family.</text>
</comment>
<evidence type="ECO:0000256" key="7">
    <source>
        <dbReference type="ARBA" id="ARBA00035179"/>
    </source>
</evidence>
<reference evidence="8" key="1">
    <citation type="submission" date="2021-01" db="EMBL/GenBank/DDBJ databases">
        <authorList>
            <person name="Corre E."/>
            <person name="Pelletier E."/>
            <person name="Niang G."/>
            <person name="Scheremetjew M."/>
            <person name="Finn R."/>
            <person name="Kale V."/>
            <person name="Holt S."/>
            <person name="Cochrane G."/>
            <person name="Meng A."/>
            <person name="Brown T."/>
            <person name="Cohen L."/>
        </authorList>
    </citation>
    <scope>NUCLEOTIDE SEQUENCE</scope>
    <source>
        <strain evidence="8">CCMP2222</strain>
    </source>
</reference>
<evidence type="ECO:0000256" key="1">
    <source>
        <dbReference type="ARBA" id="ARBA00004173"/>
    </source>
</evidence>
<evidence type="ECO:0000313" key="8">
    <source>
        <dbReference type="EMBL" id="CAD9476393.1"/>
    </source>
</evidence>
<dbReference type="PANTHER" id="PTHR28595:SF1">
    <property type="entry name" value="LARGE RIBOSOMAL SUBUNIT PROTEIN ML54"/>
    <property type="match status" value="1"/>
</dbReference>
<evidence type="ECO:0000256" key="6">
    <source>
        <dbReference type="ARBA" id="ARBA00033752"/>
    </source>
</evidence>
<dbReference type="PANTHER" id="PTHR28595">
    <property type="entry name" value="39S RIBOSOMAL PROTEIN L54, MITOCHONDRIAL"/>
    <property type="match status" value="1"/>
</dbReference>
<keyword evidence="2" id="KW-0809">Transit peptide</keyword>
<protein>
    <recommendedName>
        <fullName evidence="7">Large ribosomal subunit protein mL54</fullName>
    </recommendedName>
</protein>
<dbReference type="Pfam" id="PF08561">
    <property type="entry name" value="Ribosomal_L37"/>
    <property type="match status" value="1"/>
</dbReference>
<evidence type="ECO:0000256" key="5">
    <source>
        <dbReference type="ARBA" id="ARBA00023274"/>
    </source>
</evidence>
<dbReference type="AlphaFoldDB" id="A0A7S2H0B1"/>
<dbReference type="GO" id="GO:0005762">
    <property type="term" value="C:mitochondrial large ribosomal subunit"/>
    <property type="evidence" value="ECO:0007669"/>
    <property type="project" value="TreeGrafter"/>
</dbReference>
<sequence length="131" mass="14727">MAATARWFGGLLRLSAPRLAPKKAARGKGAAPAQAGVPAGPPGANQLFNIYADRPDEEIKPDSWYPKWLFELDKQPKNYGELSMMFVHGVGIEEATMSDYQRFLRQHRKLVIKINNLRLKKSKRRPGLKIA</sequence>
<organism evidence="8">
    <name type="scientific">Alexandrium andersonii</name>
    <dbReference type="NCBI Taxonomy" id="327968"/>
    <lineage>
        <taxon>Eukaryota</taxon>
        <taxon>Sar</taxon>
        <taxon>Alveolata</taxon>
        <taxon>Dinophyceae</taxon>
        <taxon>Gonyaulacales</taxon>
        <taxon>Pyrocystaceae</taxon>
        <taxon>Alexandrium</taxon>
    </lineage>
</organism>
<evidence type="ECO:0000256" key="4">
    <source>
        <dbReference type="ARBA" id="ARBA00023128"/>
    </source>
</evidence>
<dbReference type="EMBL" id="HBGQ01066802">
    <property type="protein sequence ID" value="CAD9476393.1"/>
    <property type="molecule type" value="Transcribed_RNA"/>
</dbReference>
<evidence type="ECO:0000256" key="2">
    <source>
        <dbReference type="ARBA" id="ARBA00022946"/>
    </source>
</evidence>
<dbReference type="GO" id="GO:0003735">
    <property type="term" value="F:structural constituent of ribosome"/>
    <property type="evidence" value="ECO:0007669"/>
    <property type="project" value="TreeGrafter"/>
</dbReference>
<gene>
    <name evidence="8" type="ORF">AAND1436_LOCUS32218</name>
</gene>
<accession>A0A7S2H0B1</accession>
<keyword evidence="5" id="KW-0687">Ribonucleoprotein</keyword>